<dbReference type="PROSITE" id="PS50110">
    <property type="entry name" value="RESPONSE_REGULATORY"/>
    <property type="match status" value="1"/>
</dbReference>
<dbReference type="InterPro" id="IPR001789">
    <property type="entry name" value="Sig_transdc_resp-reg_receiver"/>
</dbReference>
<protein>
    <submittedName>
        <fullName evidence="8">Two component transcriptional regulator, LuxR family</fullName>
    </submittedName>
</protein>
<feature type="domain" description="HTH luxR-type" evidence="6">
    <location>
        <begin position="144"/>
        <end position="209"/>
    </location>
</feature>
<dbReference type="InterPro" id="IPR011006">
    <property type="entry name" value="CheY-like_superfamily"/>
</dbReference>
<dbReference type="SUPFAM" id="SSF52172">
    <property type="entry name" value="CheY-like"/>
    <property type="match status" value="1"/>
</dbReference>
<dbReference type="CDD" id="cd17535">
    <property type="entry name" value="REC_NarL-like"/>
    <property type="match status" value="1"/>
</dbReference>
<proteinExistence type="predicted"/>
<dbReference type="InterPro" id="IPR058245">
    <property type="entry name" value="NreC/VraR/RcsB-like_REC"/>
</dbReference>
<dbReference type="SMART" id="SM00421">
    <property type="entry name" value="HTH_LUXR"/>
    <property type="match status" value="1"/>
</dbReference>
<dbReference type="InterPro" id="IPR000792">
    <property type="entry name" value="Tscrpt_reg_LuxR_C"/>
</dbReference>
<dbReference type="PRINTS" id="PR00038">
    <property type="entry name" value="HTHLUXR"/>
</dbReference>
<dbReference type="GO" id="GO:0006355">
    <property type="term" value="P:regulation of DNA-templated transcription"/>
    <property type="evidence" value="ECO:0007669"/>
    <property type="project" value="InterPro"/>
</dbReference>
<dbReference type="PANTHER" id="PTHR44688">
    <property type="entry name" value="DNA-BINDING TRANSCRIPTIONAL ACTIVATOR DEVR_DOSR"/>
    <property type="match status" value="1"/>
</dbReference>
<evidence type="ECO:0000256" key="4">
    <source>
        <dbReference type="ARBA" id="ARBA00023163"/>
    </source>
</evidence>
<comment type="caution">
    <text evidence="8">The sequence shown here is derived from an EMBL/GenBank/DDBJ whole genome shotgun (WGS) entry which is preliminary data.</text>
</comment>
<evidence type="ECO:0000259" key="7">
    <source>
        <dbReference type="PROSITE" id="PS50110"/>
    </source>
</evidence>
<dbReference type="PROSITE" id="PS00622">
    <property type="entry name" value="HTH_LUXR_1"/>
    <property type="match status" value="1"/>
</dbReference>
<sequence length="213" mass="22463">MIRVLIAAAYPVARAGLTMLITSDPEIEIAGSATDIDELITRVESVAPDVILLDTGDEPDSWLEWLAGLPRAGTFPAVLLLAGSPEIVSEVLRLGMHGLLLRDATTEEMVAAVHAVAQGLVVLDPRAAPVLAEEPVLPAPSPPGPATVEPLTDRELEILQWIARGLPNKAIAAELNISEHTVKFHVASIFDKLAVSSRAEAVAQAGRAGLIVF</sequence>
<dbReference type="EMBL" id="CAGS01000521">
    <property type="protein sequence ID" value="CCF85775.1"/>
    <property type="molecule type" value="Genomic_DNA"/>
</dbReference>
<accession>I4EM62</accession>
<name>I4EM62_9BACT</name>
<keyword evidence="3" id="KW-0238">DNA-binding</keyword>
<evidence type="ECO:0000313" key="8">
    <source>
        <dbReference type="EMBL" id="CCF85775.1"/>
    </source>
</evidence>
<evidence type="ECO:0000313" key="9">
    <source>
        <dbReference type="Proteomes" id="UP000004221"/>
    </source>
</evidence>
<dbReference type="CDD" id="cd06170">
    <property type="entry name" value="LuxR_C_like"/>
    <property type="match status" value="1"/>
</dbReference>
<dbReference type="PANTHER" id="PTHR44688:SF25">
    <property type="entry name" value="HTH LUXR-TYPE DOMAIN-CONTAINING PROTEIN"/>
    <property type="match status" value="1"/>
</dbReference>
<keyword evidence="1 5" id="KW-0597">Phosphoprotein</keyword>
<dbReference type="OrthoDB" id="154609at2"/>
<gene>
    <name evidence="8" type="ORF">NITHO_5680003</name>
</gene>
<feature type="domain" description="Response regulatory" evidence="7">
    <location>
        <begin position="3"/>
        <end position="117"/>
    </location>
</feature>
<evidence type="ECO:0000256" key="2">
    <source>
        <dbReference type="ARBA" id="ARBA00023015"/>
    </source>
</evidence>
<organism evidence="8 9">
    <name type="scientific">Nitrolancea hollandica Lb</name>
    <dbReference type="NCBI Taxonomy" id="1129897"/>
    <lineage>
        <taxon>Bacteria</taxon>
        <taxon>Pseudomonadati</taxon>
        <taxon>Thermomicrobiota</taxon>
        <taxon>Thermomicrobia</taxon>
        <taxon>Sphaerobacterales</taxon>
        <taxon>Sphaerobacterineae</taxon>
        <taxon>Sphaerobacteraceae</taxon>
        <taxon>Nitrolancea</taxon>
    </lineage>
</organism>
<keyword evidence="9" id="KW-1185">Reference proteome</keyword>
<evidence type="ECO:0000256" key="3">
    <source>
        <dbReference type="ARBA" id="ARBA00023125"/>
    </source>
</evidence>
<feature type="modified residue" description="4-aspartylphosphate" evidence="5">
    <location>
        <position position="54"/>
    </location>
</feature>
<dbReference type="GO" id="GO:0003677">
    <property type="term" value="F:DNA binding"/>
    <property type="evidence" value="ECO:0007669"/>
    <property type="project" value="UniProtKB-KW"/>
</dbReference>
<keyword evidence="2" id="KW-0805">Transcription regulation</keyword>
<dbReference type="RefSeq" id="WP_008480952.1">
    <property type="nucleotide sequence ID" value="NZ_CAGS01000521.1"/>
</dbReference>
<reference evidence="8 9" key="1">
    <citation type="journal article" date="2012" name="ISME J.">
        <title>Nitrification expanded: discovery, physiology and genomics of a nitrite-oxidizing bacterium from the phylum Chloroflexi.</title>
        <authorList>
            <person name="Sorokin D.Y."/>
            <person name="Lucker S."/>
            <person name="Vejmelkova D."/>
            <person name="Kostrikina N.A."/>
            <person name="Kleerebezem R."/>
            <person name="Rijpstra W.I."/>
            <person name="Damste J.S."/>
            <person name="Le Paslier D."/>
            <person name="Muyzer G."/>
            <person name="Wagner M."/>
            <person name="van Loosdrecht M.C."/>
            <person name="Daims H."/>
        </authorList>
    </citation>
    <scope>NUCLEOTIDE SEQUENCE [LARGE SCALE GENOMIC DNA]</scope>
    <source>
        <strain evidence="9">none</strain>
    </source>
</reference>
<keyword evidence="4" id="KW-0804">Transcription</keyword>
<dbReference type="InterPro" id="IPR016032">
    <property type="entry name" value="Sig_transdc_resp-reg_C-effctor"/>
</dbReference>
<evidence type="ECO:0000256" key="1">
    <source>
        <dbReference type="ARBA" id="ARBA00022553"/>
    </source>
</evidence>
<dbReference type="AlphaFoldDB" id="I4EM62"/>
<dbReference type="Gene3D" id="3.40.50.2300">
    <property type="match status" value="1"/>
</dbReference>
<dbReference type="SUPFAM" id="SSF46894">
    <property type="entry name" value="C-terminal effector domain of the bipartite response regulators"/>
    <property type="match status" value="1"/>
</dbReference>
<dbReference type="Proteomes" id="UP000004221">
    <property type="component" value="Unassembled WGS sequence"/>
</dbReference>
<evidence type="ECO:0000259" key="6">
    <source>
        <dbReference type="PROSITE" id="PS50043"/>
    </source>
</evidence>
<dbReference type="Pfam" id="PF00196">
    <property type="entry name" value="GerE"/>
    <property type="match status" value="1"/>
</dbReference>
<dbReference type="GO" id="GO:0000160">
    <property type="term" value="P:phosphorelay signal transduction system"/>
    <property type="evidence" value="ECO:0007669"/>
    <property type="project" value="InterPro"/>
</dbReference>
<dbReference type="PROSITE" id="PS50043">
    <property type="entry name" value="HTH_LUXR_2"/>
    <property type="match status" value="1"/>
</dbReference>
<evidence type="ECO:0000256" key="5">
    <source>
        <dbReference type="PROSITE-ProRule" id="PRU00169"/>
    </source>
</evidence>